<dbReference type="AlphaFoldDB" id="A0A6N6NQT5"/>
<evidence type="ECO:0000256" key="2">
    <source>
        <dbReference type="RuleBase" id="RU362080"/>
    </source>
</evidence>
<dbReference type="InterPro" id="IPR036165">
    <property type="entry name" value="YefM-like_sf"/>
</dbReference>
<gene>
    <name evidence="3" type="ORF">F8C90_06815</name>
</gene>
<dbReference type="SUPFAM" id="SSF143120">
    <property type="entry name" value="YefM-like"/>
    <property type="match status" value="1"/>
</dbReference>
<reference evidence="3 4" key="1">
    <citation type="submission" date="2019-09" db="EMBL/GenBank/DDBJ databases">
        <title>Whole genome shotgun sequencing (WGS) of Ellagibacter isourolithinifaciens DSM 104140(T) and Adlercreutzia muris DSM 29508(T).</title>
        <authorList>
            <person name="Stoll D.A."/>
            <person name="Danylec N."/>
            <person name="Huch M."/>
        </authorList>
    </citation>
    <scope>NUCLEOTIDE SEQUENCE [LARGE SCALE GENOMIC DNA]</scope>
    <source>
        <strain evidence="3 4">DSM 104140</strain>
    </source>
</reference>
<dbReference type="Pfam" id="PF02604">
    <property type="entry name" value="PhdYeFM_antitox"/>
    <property type="match status" value="1"/>
</dbReference>
<dbReference type="Gene3D" id="3.40.1620.10">
    <property type="entry name" value="YefM-like domain"/>
    <property type="match status" value="1"/>
</dbReference>
<dbReference type="NCBIfam" id="TIGR01552">
    <property type="entry name" value="phd_fam"/>
    <property type="match status" value="1"/>
</dbReference>
<dbReference type="GeneID" id="98658117"/>
<dbReference type="RefSeq" id="WP_158049774.1">
    <property type="nucleotide sequence ID" value="NZ_DAWAFB010000011.1"/>
</dbReference>
<organism evidence="3 4">
    <name type="scientific">Ellagibacter isourolithinifaciens</name>
    <dbReference type="NCBI Taxonomy" id="2137581"/>
    <lineage>
        <taxon>Bacteria</taxon>
        <taxon>Bacillati</taxon>
        <taxon>Actinomycetota</taxon>
        <taxon>Coriobacteriia</taxon>
        <taxon>Eggerthellales</taxon>
        <taxon>Eggerthellaceae</taxon>
        <taxon>Ellagibacter</taxon>
    </lineage>
</organism>
<name>A0A6N6NQT5_9ACTN</name>
<comment type="similarity">
    <text evidence="1 2">Belongs to the phD/YefM antitoxin family.</text>
</comment>
<dbReference type="EMBL" id="WAJR01000015">
    <property type="protein sequence ID" value="KAB1640258.1"/>
    <property type="molecule type" value="Genomic_DNA"/>
</dbReference>
<proteinExistence type="inferred from homology"/>
<keyword evidence="4" id="KW-1185">Reference proteome</keyword>
<comment type="function">
    <text evidence="2">Antitoxin component of a type II toxin-antitoxin (TA) system.</text>
</comment>
<comment type="caution">
    <text evidence="3">The sequence shown here is derived from an EMBL/GenBank/DDBJ whole genome shotgun (WGS) entry which is preliminary data.</text>
</comment>
<sequence>MEAVAYSTFRKDLRAYLDKTRDDATPLLVTSKDPSANVVVMNAMDYDNLIENLEVQSNARLMSKIERGMKQFAEERGANHELIEVEDA</sequence>
<evidence type="ECO:0000313" key="4">
    <source>
        <dbReference type="Proteomes" id="UP000468668"/>
    </source>
</evidence>
<evidence type="ECO:0000256" key="1">
    <source>
        <dbReference type="ARBA" id="ARBA00009981"/>
    </source>
</evidence>
<accession>A0A6N6NQT5</accession>
<dbReference type="OrthoDB" id="9802003at2"/>
<protein>
    <recommendedName>
        <fullName evidence="2">Antitoxin</fullName>
    </recommendedName>
</protein>
<dbReference type="InterPro" id="IPR006442">
    <property type="entry name" value="Antitoxin_Phd/YefM"/>
</dbReference>
<dbReference type="Proteomes" id="UP000468668">
    <property type="component" value="Unassembled WGS sequence"/>
</dbReference>
<evidence type="ECO:0000313" key="3">
    <source>
        <dbReference type="EMBL" id="KAB1640258.1"/>
    </source>
</evidence>